<protein>
    <recommendedName>
        <fullName evidence="5">Transmembrane protein</fullName>
    </recommendedName>
</protein>
<sequence>MVASNKKMMCKEMVSLALVGLLLFSHLATTVSAAHLIKEGESEEEGRVVYADMKMASTDSTSDGPAPAPSPSSKRWAYAGAIPKL</sequence>
<dbReference type="AlphaFoldDB" id="A0A8J5SHL2"/>
<reference evidence="3" key="2">
    <citation type="submission" date="2021-02" db="EMBL/GenBank/DDBJ databases">
        <authorList>
            <person name="Kimball J.A."/>
            <person name="Haas M.W."/>
            <person name="Macchietto M."/>
            <person name="Kono T."/>
            <person name="Duquette J."/>
            <person name="Shao M."/>
        </authorList>
    </citation>
    <scope>NUCLEOTIDE SEQUENCE</scope>
    <source>
        <tissue evidence="3">Fresh leaf tissue</tissue>
    </source>
</reference>
<evidence type="ECO:0000256" key="1">
    <source>
        <dbReference type="SAM" id="MobiDB-lite"/>
    </source>
</evidence>
<reference evidence="3" key="1">
    <citation type="journal article" date="2021" name="bioRxiv">
        <title>Whole Genome Assembly and Annotation of Northern Wild Rice, Zizania palustris L., Supports a Whole Genome Duplication in the Zizania Genus.</title>
        <authorList>
            <person name="Haas M."/>
            <person name="Kono T."/>
            <person name="Macchietto M."/>
            <person name="Millas R."/>
            <person name="McGilp L."/>
            <person name="Shao M."/>
            <person name="Duquette J."/>
            <person name="Hirsch C.N."/>
            <person name="Kimball J."/>
        </authorList>
    </citation>
    <scope>NUCLEOTIDE SEQUENCE</scope>
    <source>
        <tissue evidence="3">Fresh leaf tissue</tissue>
    </source>
</reference>
<feature type="signal peptide" evidence="2">
    <location>
        <begin position="1"/>
        <end position="33"/>
    </location>
</feature>
<evidence type="ECO:0000256" key="2">
    <source>
        <dbReference type="SAM" id="SignalP"/>
    </source>
</evidence>
<feature type="region of interest" description="Disordered" evidence="1">
    <location>
        <begin position="54"/>
        <end position="85"/>
    </location>
</feature>
<name>A0A8J5SHL2_ZIZPA</name>
<feature type="chain" id="PRO_5035270218" description="Transmembrane protein" evidence="2">
    <location>
        <begin position="34"/>
        <end position="85"/>
    </location>
</feature>
<evidence type="ECO:0000313" key="3">
    <source>
        <dbReference type="EMBL" id="KAG8069027.1"/>
    </source>
</evidence>
<dbReference type="EMBL" id="JAAALK010000284">
    <property type="protein sequence ID" value="KAG8069027.1"/>
    <property type="molecule type" value="Genomic_DNA"/>
</dbReference>
<keyword evidence="2" id="KW-0732">Signal</keyword>
<keyword evidence="4" id="KW-1185">Reference proteome</keyword>
<gene>
    <name evidence="3" type="ORF">GUJ93_ZPchr0005g14807</name>
</gene>
<evidence type="ECO:0000313" key="4">
    <source>
        <dbReference type="Proteomes" id="UP000729402"/>
    </source>
</evidence>
<organism evidence="3 4">
    <name type="scientific">Zizania palustris</name>
    <name type="common">Northern wild rice</name>
    <dbReference type="NCBI Taxonomy" id="103762"/>
    <lineage>
        <taxon>Eukaryota</taxon>
        <taxon>Viridiplantae</taxon>
        <taxon>Streptophyta</taxon>
        <taxon>Embryophyta</taxon>
        <taxon>Tracheophyta</taxon>
        <taxon>Spermatophyta</taxon>
        <taxon>Magnoliopsida</taxon>
        <taxon>Liliopsida</taxon>
        <taxon>Poales</taxon>
        <taxon>Poaceae</taxon>
        <taxon>BOP clade</taxon>
        <taxon>Oryzoideae</taxon>
        <taxon>Oryzeae</taxon>
        <taxon>Zizaniinae</taxon>
        <taxon>Zizania</taxon>
    </lineage>
</organism>
<comment type="caution">
    <text evidence="3">The sequence shown here is derived from an EMBL/GenBank/DDBJ whole genome shotgun (WGS) entry which is preliminary data.</text>
</comment>
<evidence type="ECO:0008006" key="5">
    <source>
        <dbReference type="Google" id="ProtNLM"/>
    </source>
</evidence>
<proteinExistence type="predicted"/>
<accession>A0A8J5SHL2</accession>
<dbReference type="Proteomes" id="UP000729402">
    <property type="component" value="Unassembled WGS sequence"/>
</dbReference>